<feature type="compositionally biased region" description="Gly residues" evidence="1">
    <location>
        <begin position="17"/>
        <end position="31"/>
    </location>
</feature>
<protein>
    <submittedName>
        <fullName evidence="2">Uncharacterized protein</fullName>
    </submittedName>
</protein>
<reference evidence="2" key="1">
    <citation type="journal article" date="2020" name="bioRxiv">
        <title>Comparative genomics of Chlamydomonas.</title>
        <authorList>
            <person name="Craig R.J."/>
            <person name="Hasan A.R."/>
            <person name="Ness R.W."/>
            <person name="Keightley P.D."/>
        </authorList>
    </citation>
    <scope>NUCLEOTIDE SEQUENCE</scope>
    <source>
        <strain evidence="2">SAG 7.73</strain>
    </source>
</reference>
<feature type="region of interest" description="Disordered" evidence="1">
    <location>
        <begin position="1"/>
        <end position="31"/>
    </location>
</feature>
<dbReference type="Proteomes" id="UP000650467">
    <property type="component" value="Unassembled WGS sequence"/>
</dbReference>
<name>A0A835SQD1_CHLIN</name>
<comment type="caution">
    <text evidence="2">The sequence shown here is derived from an EMBL/GenBank/DDBJ whole genome shotgun (WGS) entry which is preliminary data.</text>
</comment>
<evidence type="ECO:0000256" key="1">
    <source>
        <dbReference type="SAM" id="MobiDB-lite"/>
    </source>
</evidence>
<gene>
    <name evidence="2" type="ORF">HXX76_009407</name>
</gene>
<sequence length="69" mass="7116">MAQSLGHAGLGSATAEGGTGGGSIDDGGGADWVGPVGHPYTPYTRFPARSDAWNTIMAWLYSRIPHTRG</sequence>
<organism evidence="2 3">
    <name type="scientific">Chlamydomonas incerta</name>
    <dbReference type="NCBI Taxonomy" id="51695"/>
    <lineage>
        <taxon>Eukaryota</taxon>
        <taxon>Viridiplantae</taxon>
        <taxon>Chlorophyta</taxon>
        <taxon>core chlorophytes</taxon>
        <taxon>Chlorophyceae</taxon>
        <taxon>CS clade</taxon>
        <taxon>Chlamydomonadales</taxon>
        <taxon>Chlamydomonadaceae</taxon>
        <taxon>Chlamydomonas</taxon>
    </lineage>
</organism>
<keyword evidence="3" id="KW-1185">Reference proteome</keyword>
<proteinExistence type="predicted"/>
<accession>A0A835SQD1</accession>
<dbReference type="EMBL" id="JAEHOC010000024">
    <property type="protein sequence ID" value="KAG2431392.1"/>
    <property type="molecule type" value="Genomic_DNA"/>
</dbReference>
<dbReference type="AlphaFoldDB" id="A0A835SQD1"/>
<evidence type="ECO:0000313" key="2">
    <source>
        <dbReference type="EMBL" id="KAG2431392.1"/>
    </source>
</evidence>
<evidence type="ECO:0000313" key="3">
    <source>
        <dbReference type="Proteomes" id="UP000650467"/>
    </source>
</evidence>